<proteinExistence type="predicted"/>
<dbReference type="Proteomes" id="UP000054279">
    <property type="component" value="Unassembled WGS sequence"/>
</dbReference>
<protein>
    <submittedName>
        <fullName evidence="2">Uncharacterized protein</fullName>
    </submittedName>
</protein>
<accession>A0A0C9UZD1</accession>
<feature type="compositionally biased region" description="Basic residues" evidence="1">
    <location>
        <begin position="24"/>
        <end position="34"/>
    </location>
</feature>
<reference evidence="2 3" key="1">
    <citation type="submission" date="2014-06" db="EMBL/GenBank/DDBJ databases">
        <title>Evolutionary Origins and Diversification of the Mycorrhizal Mutualists.</title>
        <authorList>
            <consortium name="DOE Joint Genome Institute"/>
            <consortium name="Mycorrhizal Genomics Consortium"/>
            <person name="Kohler A."/>
            <person name="Kuo A."/>
            <person name="Nagy L.G."/>
            <person name="Floudas D."/>
            <person name="Copeland A."/>
            <person name="Barry K.W."/>
            <person name="Cichocki N."/>
            <person name="Veneault-Fourrey C."/>
            <person name="LaButti K."/>
            <person name="Lindquist E.A."/>
            <person name="Lipzen A."/>
            <person name="Lundell T."/>
            <person name="Morin E."/>
            <person name="Murat C."/>
            <person name="Riley R."/>
            <person name="Ohm R."/>
            <person name="Sun H."/>
            <person name="Tunlid A."/>
            <person name="Henrissat B."/>
            <person name="Grigoriev I.V."/>
            <person name="Hibbett D.S."/>
            <person name="Martin F."/>
        </authorList>
    </citation>
    <scope>NUCLEOTIDE SEQUENCE [LARGE SCALE GENOMIC DNA]</scope>
    <source>
        <strain evidence="2 3">SS14</strain>
    </source>
</reference>
<feature type="compositionally biased region" description="Basic and acidic residues" evidence="1">
    <location>
        <begin position="1"/>
        <end position="10"/>
    </location>
</feature>
<dbReference type="EMBL" id="KN837255">
    <property type="protein sequence ID" value="KIJ30756.1"/>
    <property type="molecule type" value="Genomic_DNA"/>
</dbReference>
<organism evidence="2 3">
    <name type="scientific">Sphaerobolus stellatus (strain SS14)</name>
    <dbReference type="NCBI Taxonomy" id="990650"/>
    <lineage>
        <taxon>Eukaryota</taxon>
        <taxon>Fungi</taxon>
        <taxon>Dikarya</taxon>
        <taxon>Basidiomycota</taxon>
        <taxon>Agaricomycotina</taxon>
        <taxon>Agaricomycetes</taxon>
        <taxon>Phallomycetidae</taxon>
        <taxon>Geastrales</taxon>
        <taxon>Sphaerobolaceae</taxon>
        <taxon>Sphaerobolus</taxon>
    </lineage>
</organism>
<keyword evidence="3" id="KW-1185">Reference proteome</keyword>
<gene>
    <name evidence="2" type="ORF">M422DRAFT_36468</name>
</gene>
<evidence type="ECO:0000313" key="2">
    <source>
        <dbReference type="EMBL" id="KIJ30756.1"/>
    </source>
</evidence>
<feature type="region of interest" description="Disordered" evidence="1">
    <location>
        <begin position="1"/>
        <end position="35"/>
    </location>
</feature>
<sequence>MMGTSDEHGESTSVHISSRSLSHPPHRILHKKTSKKSDIPVNYTDISLPSDIRMPERPGSSIYDISFHIRSHRYQILTKRVVDRYGNYLA</sequence>
<feature type="compositionally biased region" description="Polar residues" evidence="1">
    <location>
        <begin position="11"/>
        <end position="21"/>
    </location>
</feature>
<dbReference type="AlphaFoldDB" id="A0A0C9UZD1"/>
<dbReference type="HOGENOM" id="CLU_2456204_0_0_1"/>
<evidence type="ECO:0000256" key="1">
    <source>
        <dbReference type="SAM" id="MobiDB-lite"/>
    </source>
</evidence>
<evidence type="ECO:0000313" key="3">
    <source>
        <dbReference type="Proteomes" id="UP000054279"/>
    </source>
</evidence>
<name>A0A0C9UZD1_SPHS4</name>